<evidence type="ECO:0000256" key="9">
    <source>
        <dbReference type="ARBA" id="ARBA00023251"/>
    </source>
</evidence>
<feature type="transmembrane region" description="Helical" evidence="10">
    <location>
        <begin position="395"/>
        <end position="419"/>
    </location>
</feature>
<dbReference type="NCBIfam" id="TIGR00797">
    <property type="entry name" value="matE"/>
    <property type="match status" value="1"/>
</dbReference>
<evidence type="ECO:0000256" key="4">
    <source>
        <dbReference type="ARBA" id="ARBA00022448"/>
    </source>
</evidence>
<dbReference type="InterPro" id="IPR002528">
    <property type="entry name" value="MATE_fam"/>
</dbReference>
<evidence type="ECO:0000256" key="2">
    <source>
        <dbReference type="ARBA" id="ARBA00008417"/>
    </source>
</evidence>
<dbReference type="PIRSF" id="PIRSF006603">
    <property type="entry name" value="DinF"/>
    <property type="match status" value="1"/>
</dbReference>
<feature type="transmembrane region" description="Helical" evidence="10">
    <location>
        <begin position="143"/>
        <end position="161"/>
    </location>
</feature>
<evidence type="ECO:0000256" key="1">
    <source>
        <dbReference type="ARBA" id="ARBA00004651"/>
    </source>
</evidence>
<feature type="transmembrane region" description="Helical" evidence="10">
    <location>
        <begin position="21"/>
        <end position="41"/>
    </location>
</feature>
<keyword evidence="5" id="KW-1003">Cell membrane</keyword>
<evidence type="ECO:0000256" key="5">
    <source>
        <dbReference type="ARBA" id="ARBA00022475"/>
    </source>
</evidence>
<sequence length="467" mass="49606">MDTTANQNTKTDLGTGKVGRLLFRLAIPTVAAQVVNVLYNMVDRMYIGHIDVIGAQALTGVGVCMPLIMIISAFAALAGMGGAPRASIMMGRGDYPAAEKILGNCTTLLLILAGVLTAVFLVFGRPMLMLFGASADTIGYAMQYMPIYAAGTVFVQIALGLNPFITAQGFAKTGMLTVLIGAALNIVLDPIFIFTFDLGVAGAALATILSQAVSCIWVFCFLAGKRAIVRLRPVNLRPEASVLLPCVALGLSPFIMQFTESVIAVCFNASLQQYGGDIAVGAMTILTTVMQFSLLPLMGLSQGAQPIVSFNYGARNSGRVKQAFRLLLTASVLYSAALWALAMFAPQVLASIFTKDPALMDMTVYALRIYMASTVVFGVQIACQQTFIALGNAKTSLFLAVFRKILLLIPLIYLLPALIPDKVFAVYLAEPVADAIAVATTATVFAVQFRRSMKQLDEEAAALAAES</sequence>
<proteinExistence type="inferred from homology"/>
<feature type="transmembrane region" description="Helical" evidence="10">
    <location>
        <begin position="200"/>
        <end position="222"/>
    </location>
</feature>
<comment type="subcellular location">
    <subcellularLocation>
        <location evidence="1">Cell membrane</location>
        <topology evidence="1">Multi-pass membrane protein</topology>
    </subcellularLocation>
</comment>
<feature type="transmembrane region" description="Helical" evidence="10">
    <location>
        <begin position="365"/>
        <end position="383"/>
    </location>
</feature>
<dbReference type="EMBL" id="JACOON010000004">
    <property type="protein sequence ID" value="MBC5648402.1"/>
    <property type="molecule type" value="Genomic_DNA"/>
</dbReference>
<dbReference type="Proteomes" id="UP000606889">
    <property type="component" value="Unassembled WGS sequence"/>
</dbReference>
<keyword evidence="8 10" id="KW-0472">Membrane</keyword>
<evidence type="ECO:0000313" key="11">
    <source>
        <dbReference type="EMBL" id="MBC5648402.1"/>
    </source>
</evidence>
<keyword evidence="9" id="KW-0046">Antibiotic resistance</keyword>
<evidence type="ECO:0000313" key="12">
    <source>
        <dbReference type="Proteomes" id="UP000606889"/>
    </source>
</evidence>
<reference evidence="11 12" key="1">
    <citation type="submission" date="2020-08" db="EMBL/GenBank/DDBJ databases">
        <title>Genome public.</title>
        <authorList>
            <person name="Liu C."/>
            <person name="Sun Q."/>
        </authorList>
    </citation>
    <scope>NUCLEOTIDE SEQUENCE [LARGE SCALE GENOMIC DNA]</scope>
    <source>
        <strain evidence="11 12">NSJ-35</strain>
    </source>
</reference>
<feature type="transmembrane region" description="Helical" evidence="10">
    <location>
        <begin position="323"/>
        <end position="345"/>
    </location>
</feature>
<comment type="caution">
    <text evidence="11">The sequence shown here is derived from an EMBL/GenBank/DDBJ whole genome shotgun (WGS) entry which is preliminary data.</text>
</comment>
<feature type="transmembrane region" description="Helical" evidence="10">
    <location>
        <begin position="425"/>
        <end position="447"/>
    </location>
</feature>
<feature type="transmembrane region" description="Helical" evidence="10">
    <location>
        <begin position="173"/>
        <end position="194"/>
    </location>
</feature>
<dbReference type="InterPro" id="IPR051327">
    <property type="entry name" value="MATE_MepA_subfamily"/>
</dbReference>
<keyword evidence="7 10" id="KW-1133">Transmembrane helix</keyword>
<keyword evidence="6 10" id="KW-0812">Transmembrane</keyword>
<dbReference type="RefSeq" id="WP_186857909.1">
    <property type="nucleotide sequence ID" value="NZ_JACOON010000004.1"/>
</dbReference>
<protein>
    <recommendedName>
        <fullName evidence="3">Multidrug export protein MepA</fullName>
    </recommendedName>
</protein>
<evidence type="ECO:0000256" key="3">
    <source>
        <dbReference type="ARBA" id="ARBA00022106"/>
    </source>
</evidence>
<organism evidence="11 12">
    <name type="scientific">Christensenella tenuis</name>
    <dbReference type="NCBI Taxonomy" id="2763033"/>
    <lineage>
        <taxon>Bacteria</taxon>
        <taxon>Bacillati</taxon>
        <taxon>Bacillota</taxon>
        <taxon>Clostridia</taxon>
        <taxon>Christensenellales</taxon>
        <taxon>Christensenellaceae</taxon>
        <taxon>Christensenella</taxon>
    </lineage>
</organism>
<accession>A0ABR7EF45</accession>
<feature type="transmembrane region" description="Helical" evidence="10">
    <location>
        <begin position="53"/>
        <end position="80"/>
    </location>
</feature>
<evidence type="ECO:0000256" key="6">
    <source>
        <dbReference type="ARBA" id="ARBA00022692"/>
    </source>
</evidence>
<dbReference type="CDD" id="cd13143">
    <property type="entry name" value="MATE_MepA_like"/>
    <property type="match status" value="1"/>
</dbReference>
<feature type="transmembrane region" description="Helical" evidence="10">
    <location>
        <begin position="101"/>
        <end position="123"/>
    </location>
</feature>
<evidence type="ECO:0000256" key="8">
    <source>
        <dbReference type="ARBA" id="ARBA00023136"/>
    </source>
</evidence>
<comment type="similarity">
    <text evidence="2">Belongs to the multi antimicrobial extrusion (MATE) (TC 2.A.66.1) family. MepA subfamily.</text>
</comment>
<evidence type="ECO:0000256" key="10">
    <source>
        <dbReference type="SAM" id="Phobius"/>
    </source>
</evidence>
<name>A0ABR7EF45_9FIRM</name>
<dbReference type="InterPro" id="IPR045070">
    <property type="entry name" value="MATE_MepA-like"/>
</dbReference>
<feature type="transmembrane region" description="Helical" evidence="10">
    <location>
        <begin position="278"/>
        <end position="302"/>
    </location>
</feature>
<gene>
    <name evidence="11" type="ORF">H8S18_08640</name>
</gene>
<keyword evidence="4" id="KW-0813">Transport</keyword>
<dbReference type="InterPro" id="IPR048279">
    <property type="entry name" value="MdtK-like"/>
</dbReference>
<dbReference type="PANTHER" id="PTHR43823">
    <property type="entry name" value="SPORULATION PROTEIN YKVU"/>
    <property type="match status" value="1"/>
</dbReference>
<dbReference type="PANTHER" id="PTHR43823:SF3">
    <property type="entry name" value="MULTIDRUG EXPORT PROTEIN MEPA"/>
    <property type="match status" value="1"/>
</dbReference>
<evidence type="ECO:0000256" key="7">
    <source>
        <dbReference type="ARBA" id="ARBA00022989"/>
    </source>
</evidence>
<dbReference type="Pfam" id="PF01554">
    <property type="entry name" value="MatE"/>
    <property type="match status" value="2"/>
</dbReference>
<feature type="transmembrane region" description="Helical" evidence="10">
    <location>
        <begin position="242"/>
        <end position="258"/>
    </location>
</feature>
<keyword evidence="12" id="KW-1185">Reference proteome</keyword>